<evidence type="ECO:0000259" key="1">
    <source>
        <dbReference type="Pfam" id="PF01207"/>
    </source>
</evidence>
<dbReference type="PANTHER" id="PTHR45936">
    <property type="entry name" value="TRNA-DIHYDROURIDINE(20) SYNTHASE [NAD(P)+]-LIKE"/>
    <property type="match status" value="1"/>
</dbReference>
<dbReference type="InterPro" id="IPR013785">
    <property type="entry name" value="Aldolase_TIM"/>
</dbReference>
<dbReference type="Gene3D" id="3.20.20.70">
    <property type="entry name" value="Aldolase class I"/>
    <property type="match status" value="1"/>
</dbReference>
<name>A0A7S2WJH4_9STRA</name>
<evidence type="ECO:0000313" key="2">
    <source>
        <dbReference type="EMBL" id="CAD9691600.1"/>
    </source>
</evidence>
<dbReference type="AlphaFoldDB" id="A0A7S2WJH4"/>
<reference evidence="2" key="1">
    <citation type="submission" date="2021-01" db="EMBL/GenBank/DDBJ databases">
        <authorList>
            <person name="Corre E."/>
            <person name="Pelletier E."/>
            <person name="Niang G."/>
            <person name="Scheremetjew M."/>
            <person name="Finn R."/>
            <person name="Kale V."/>
            <person name="Holt S."/>
            <person name="Cochrane G."/>
            <person name="Meng A."/>
            <person name="Brown T."/>
            <person name="Cohen L."/>
        </authorList>
    </citation>
    <scope>NUCLEOTIDE SEQUENCE</scope>
    <source>
        <strain evidence="2">NY070348D</strain>
    </source>
</reference>
<organism evidence="2">
    <name type="scientific">Mucochytrium quahogii</name>
    <dbReference type="NCBI Taxonomy" id="96639"/>
    <lineage>
        <taxon>Eukaryota</taxon>
        <taxon>Sar</taxon>
        <taxon>Stramenopiles</taxon>
        <taxon>Bigyra</taxon>
        <taxon>Labyrinthulomycetes</taxon>
        <taxon>Thraustochytrida</taxon>
        <taxon>Thraustochytriidae</taxon>
        <taxon>Mucochytrium</taxon>
    </lineage>
</organism>
<proteinExistence type="predicted"/>
<sequence>MVLGWTRMVNVDKMNSVNSKIQQLYGPGMKSLAPMVRAGTMPLRLVCARYGADAVYAEEIIDHKMIKTKRHVEDTTGIVTYYTGEWGGKSERKVFQTCHLEKDKVVFQVGTSDATRAVKVAEMVSQDVAGFDVNMGCPKKFSVSGGMGAALLQSPEVAEDILKALRRNITDIPITCKIRLMEDEKKSVELIKRLEAAGAQAIGVHMREIPTRPSEPAMWERLKPLVDAVSVPVIANGDLYSKSDMKKVMEKSGCSSFMFARGALANPSVFLPGESAGSVLLYDVLKQYMSCASAVENGMANTAYTTLQMRRYAKSDRRVEALVPLFQQNKSQISYDDIFKVLDMEPVQKAASTLTWESLGLNLPTLDKEPNAKRQRVE</sequence>
<feature type="domain" description="DUS-like FMN-binding" evidence="1">
    <location>
        <begin position="32"/>
        <end position="271"/>
    </location>
</feature>
<dbReference type="GO" id="GO:0005737">
    <property type="term" value="C:cytoplasm"/>
    <property type="evidence" value="ECO:0007669"/>
    <property type="project" value="TreeGrafter"/>
</dbReference>
<dbReference type="SUPFAM" id="SSF51395">
    <property type="entry name" value="FMN-linked oxidoreductases"/>
    <property type="match status" value="1"/>
</dbReference>
<dbReference type="InterPro" id="IPR035587">
    <property type="entry name" value="DUS-like_FMN-bd"/>
</dbReference>
<dbReference type="GO" id="GO:0017150">
    <property type="term" value="F:tRNA dihydrouridine synthase activity"/>
    <property type="evidence" value="ECO:0007669"/>
    <property type="project" value="TreeGrafter"/>
</dbReference>
<dbReference type="InterPro" id="IPR052582">
    <property type="entry name" value="tRNA-DUS-like"/>
</dbReference>
<gene>
    <name evidence="2" type="ORF">QSP1433_LOCUS11046</name>
</gene>
<dbReference type="Pfam" id="PF01207">
    <property type="entry name" value="Dus"/>
    <property type="match status" value="1"/>
</dbReference>
<dbReference type="EMBL" id="HBHK01017474">
    <property type="protein sequence ID" value="CAD9691600.1"/>
    <property type="molecule type" value="Transcribed_RNA"/>
</dbReference>
<accession>A0A7S2WJH4</accession>
<dbReference type="CDD" id="cd02801">
    <property type="entry name" value="DUS_like_FMN"/>
    <property type="match status" value="1"/>
</dbReference>
<dbReference type="PANTHER" id="PTHR45936:SF1">
    <property type="entry name" value="TRNA-DIHYDROURIDINE(20) SYNTHASE [NAD(P)+]-LIKE"/>
    <property type="match status" value="1"/>
</dbReference>
<protein>
    <recommendedName>
        <fullName evidence="1">DUS-like FMN-binding domain-containing protein</fullName>
    </recommendedName>
</protein>